<evidence type="ECO:0000313" key="3">
    <source>
        <dbReference type="EMBL" id="CAG2239580.1"/>
    </source>
</evidence>
<dbReference type="AlphaFoldDB" id="A0A8S3UA27"/>
<keyword evidence="4" id="KW-1185">Reference proteome</keyword>
<sequence length="434" mass="50017">MKDISDMSFNRNDLRSMYPDKSTYLDKDVNFEEEVKQSVMATGGGTIAPHRPKKDTKMDDKNGFKITGKGYSTDRQADQGASNVSSPQSSSRPLSGTTSNSEDIGELGEPIGSFQLPTEAMELLQNVMQVNKDLEEQVVALRLRIDVEQKNQETEKKKVVHEKDRALKVKDHEISELTESISVRDYRIKHLNKEKEEQSQQLLEKIDEITELKSLVEQTEDYAKDLNKKVSKLREEKRHLESDTLYKSQSDEIKKLKHELHSVKDKLVSMQNELTRARHIIEQQNTKIKNLEYEKGEMNSRFRDDLEKASRAMRLEVERMREVMKQQYEEMKNLRAQNNEIFSDVRDIKDLLLNSRESTTKRESLDINRLPMAPRSPKPAVRSSMPNMKINKGASKNSSNLPPLENEQPAGSKWIPAGARRSMNMSAKLRRPDK</sequence>
<feature type="region of interest" description="Disordered" evidence="2">
    <location>
        <begin position="39"/>
        <end position="111"/>
    </location>
</feature>
<protein>
    <submittedName>
        <fullName evidence="3">Uncharacterized protein</fullName>
    </submittedName>
</protein>
<feature type="region of interest" description="Disordered" evidence="2">
    <location>
        <begin position="369"/>
        <end position="434"/>
    </location>
</feature>
<proteinExistence type="predicted"/>
<evidence type="ECO:0000313" key="4">
    <source>
        <dbReference type="Proteomes" id="UP000683360"/>
    </source>
</evidence>
<dbReference type="OrthoDB" id="6150484at2759"/>
<gene>
    <name evidence="3" type="ORF">MEDL_51919</name>
</gene>
<dbReference type="Proteomes" id="UP000683360">
    <property type="component" value="Unassembled WGS sequence"/>
</dbReference>
<keyword evidence="1" id="KW-0175">Coiled coil</keyword>
<feature type="compositionally biased region" description="Low complexity" evidence="2">
    <location>
        <begin position="82"/>
        <end position="95"/>
    </location>
</feature>
<comment type="caution">
    <text evidence="3">The sequence shown here is derived from an EMBL/GenBank/DDBJ whole genome shotgun (WGS) entry which is preliminary data.</text>
</comment>
<accession>A0A8S3UA27</accession>
<dbReference type="EMBL" id="CAJPWZ010002526">
    <property type="protein sequence ID" value="CAG2239580.1"/>
    <property type="molecule type" value="Genomic_DNA"/>
</dbReference>
<feature type="region of interest" description="Disordered" evidence="2">
    <location>
        <begin position="1"/>
        <end position="25"/>
    </location>
</feature>
<evidence type="ECO:0000256" key="2">
    <source>
        <dbReference type="SAM" id="MobiDB-lite"/>
    </source>
</evidence>
<evidence type="ECO:0000256" key="1">
    <source>
        <dbReference type="SAM" id="Coils"/>
    </source>
</evidence>
<organism evidence="3 4">
    <name type="scientific">Mytilus edulis</name>
    <name type="common">Blue mussel</name>
    <dbReference type="NCBI Taxonomy" id="6550"/>
    <lineage>
        <taxon>Eukaryota</taxon>
        <taxon>Metazoa</taxon>
        <taxon>Spiralia</taxon>
        <taxon>Lophotrochozoa</taxon>
        <taxon>Mollusca</taxon>
        <taxon>Bivalvia</taxon>
        <taxon>Autobranchia</taxon>
        <taxon>Pteriomorphia</taxon>
        <taxon>Mytilida</taxon>
        <taxon>Mytiloidea</taxon>
        <taxon>Mytilidae</taxon>
        <taxon>Mytilinae</taxon>
        <taxon>Mytilus</taxon>
    </lineage>
</organism>
<reference evidence="3" key="1">
    <citation type="submission" date="2021-03" db="EMBL/GenBank/DDBJ databases">
        <authorList>
            <person name="Bekaert M."/>
        </authorList>
    </citation>
    <scope>NUCLEOTIDE SEQUENCE</scope>
</reference>
<name>A0A8S3UA27_MYTED</name>
<feature type="coiled-coil region" evidence="1">
    <location>
        <begin position="124"/>
        <end position="151"/>
    </location>
</feature>
<dbReference type="Gene3D" id="1.10.287.1490">
    <property type="match status" value="1"/>
</dbReference>
<feature type="coiled-coil region" evidence="1">
    <location>
        <begin position="188"/>
        <end position="344"/>
    </location>
</feature>